<name>A0A5E4C8Y6_MARMO</name>
<dbReference type="Proteomes" id="UP000335636">
    <property type="component" value="Unassembled WGS sequence"/>
</dbReference>
<dbReference type="EMBL" id="CABDUW010001064">
    <property type="protein sequence ID" value="VTJ78344.1"/>
    <property type="molecule type" value="Genomic_DNA"/>
</dbReference>
<organism evidence="2 3">
    <name type="scientific">Marmota monax</name>
    <name type="common">Woodchuck</name>
    <dbReference type="NCBI Taxonomy" id="9995"/>
    <lineage>
        <taxon>Eukaryota</taxon>
        <taxon>Metazoa</taxon>
        <taxon>Chordata</taxon>
        <taxon>Craniata</taxon>
        <taxon>Vertebrata</taxon>
        <taxon>Euteleostomi</taxon>
        <taxon>Mammalia</taxon>
        <taxon>Eutheria</taxon>
        <taxon>Euarchontoglires</taxon>
        <taxon>Glires</taxon>
        <taxon>Rodentia</taxon>
        <taxon>Sciuromorpha</taxon>
        <taxon>Sciuridae</taxon>
        <taxon>Xerinae</taxon>
        <taxon>Marmotini</taxon>
        <taxon>Marmota</taxon>
    </lineage>
</organism>
<feature type="region of interest" description="Disordered" evidence="1">
    <location>
        <begin position="1"/>
        <end position="43"/>
    </location>
</feature>
<accession>A0A5E4C8Y6</accession>
<feature type="compositionally biased region" description="Low complexity" evidence="1">
    <location>
        <begin position="34"/>
        <end position="43"/>
    </location>
</feature>
<dbReference type="AlphaFoldDB" id="A0A5E4C8Y6"/>
<proteinExistence type="predicted"/>
<reference evidence="2" key="1">
    <citation type="submission" date="2019-04" db="EMBL/GenBank/DDBJ databases">
        <authorList>
            <person name="Alioto T."/>
            <person name="Alioto T."/>
        </authorList>
    </citation>
    <scope>NUCLEOTIDE SEQUENCE [LARGE SCALE GENOMIC DNA]</scope>
</reference>
<gene>
    <name evidence="2" type="ORF">MONAX_5E037012</name>
</gene>
<evidence type="ECO:0000256" key="1">
    <source>
        <dbReference type="SAM" id="MobiDB-lite"/>
    </source>
</evidence>
<feature type="region of interest" description="Disordered" evidence="1">
    <location>
        <begin position="60"/>
        <end position="91"/>
    </location>
</feature>
<feature type="compositionally biased region" description="Basic and acidic residues" evidence="1">
    <location>
        <begin position="7"/>
        <end position="21"/>
    </location>
</feature>
<evidence type="ECO:0000313" key="3">
    <source>
        <dbReference type="Proteomes" id="UP000335636"/>
    </source>
</evidence>
<comment type="caution">
    <text evidence="2">The sequence shown here is derived from an EMBL/GenBank/DDBJ whole genome shotgun (WGS) entry which is preliminary data.</text>
</comment>
<protein>
    <submittedName>
        <fullName evidence="2">Uncharacterized protein</fullName>
    </submittedName>
</protein>
<sequence length="91" mass="9698">MSGSDNCMKEEKGGDRKEPLVLREVAGAGGGDPPGSAAAPLSSFLRRQPVKQVPWREQRAATVAAPPGVARHARPRAEDTKLRNTLKKKGV</sequence>
<keyword evidence="3" id="KW-1185">Reference proteome</keyword>
<evidence type="ECO:0000313" key="2">
    <source>
        <dbReference type="EMBL" id="VTJ78344.1"/>
    </source>
</evidence>